<evidence type="ECO:0000313" key="2">
    <source>
        <dbReference type="Proteomes" id="UP000652761"/>
    </source>
</evidence>
<protein>
    <submittedName>
        <fullName evidence="1">Uncharacterized protein</fullName>
    </submittedName>
</protein>
<gene>
    <name evidence="1" type="ORF">Taro_046169</name>
</gene>
<sequence>MGTANFWEPTPWNSRLVVYKRAAVLSIRSLPKLHFVNGQFAEYRPNKWVRLEEHLGRFLTKSRKLLGRCAAAS</sequence>
<proteinExistence type="predicted"/>
<comment type="caution">
    <text evidence="1">The sequence shown here is derived from an EMBL/GenBank/DDBJ whole genome shotgun (WGS) entry which is preliminary data.</text>
</comment>
<keyword evidence="2" id="KW-1185">Reference proteome</keyword>
<name>A0A843X594_COLES</name>
<organism evidence="1 2">
    <name type="scientific">Colocasia esculenta</name>
    <name type="common">Wild taro</name>
    <name type="synonym">Arum esculentum</name>
    <dbReference type="NCBI Taxonomy" id="4460"/>
    <lineage>
        <taxon>Eukaryota</taxon>
        <taxon>Viridiplantae</taxon>
        <taxon>Streptophyta</taxon>
        <taxon>Embryophyta</taxon>
        <taxon>Tracheophyta</taxon>
        <taxon>Spermatophyta</taxon>
        <taxon>Magnoliopsida</taxon>
        <taxon>Liliopsida</taxon>
        <taxon>Araceae</taxon>
        <taxon>Aroideae</taxon>
        <taxon>Colocasieae</taxon>
        <taxon>Colocasia</taxon>
    </lineage>
</organism>
<accession>A0A843X594</accession>
<dbReference type="Proteomes" id="UP000652761">
    <property type="component" value="Unassembled WGS sequence"/>
</dbReference>
<reference evidence="1" key="1">
    <citation type="submission" date="2017-07" db="EMBL/GenBank/DDBJ databases">
        <title>Taro Niue Genome Assembly and Annotation.</title>
        <authorList>
            <person name="Atibalentja N."/>
            <person name="Keating K."/>
            <person name="Fields C.J."/>
        </authorList>
    </citation>
    <scope>NUCLEOTIDE SEQUENCE</scope>
    <source>
        <strain evidence="1">Niue_2</strain>
        <tissue evidence="1">Leaf</tissue>
    </source>
</reference>
<evidence type="ECO:0000313" key="1">
    <source>
        <dbReference type="EMBL" id="MQM13245.1"/>
    </source>
</evidence>
<dbReference type="EMBL" id="NMUH01005623">
    <property type="protein sequence ID" value="MQM13245.1"/>
    <property type="molecule type" value="Genomic_DNA"/>
</dbReference>
<dbReference type="AlphaFoldDB" id="A0A843X594"/>